<dbReference type="Proteomes" id="UP000029647">
    <property type="component" value="Unassembled WGS sequence"/>
</dbReference>
<keyword evidence="1" id="KW-1133">Transmembrane helix</keyword>
<evidence type="ECO:0000313" key="2">
    <source>
        <dbReference type="EMBL" id="GAL75713.1"/>
    </source>
</evidence>
<sequence>MLYKIYYYGSGLFFYRRELLVLRTNGRTWLLLTFGSGYLLLALFISINQIGEFYQAGTFNVNLFDDRETFDSTQNYIVDYKMYEDQLAPNEVFFNGGIQSQYVKDNYLKVFIVHHRKYDWYLKYVQDSLKLNTYQQPKSDSLRRQYVQERGILDQVALNRLIKVEIDDKLYTDIKWDRYQHYKTKEEGYLAYIKVDTLDPGRHVIRTYTRNRFTGKVRPSFCFVVPFYLD</sequence>
<evidence type="ECO:0000313" key="3">
    <source>
        <dbReference type="Proteomes" id="UP000029647"/>
    </source>
</evidence>
<accession>A0A090WHJ4</accession>
<proteinExistence type="predicted"/>
<name>A0A090WHJ4_NONUL</name>
<organism evidence="2 3">
    <name type="scientific">Nonlabens ulvanivorans</name>
    <name type="common">Persicivirga ulvanivorans</name>
    <dbReference type="NCBI Taxonomy" id="906888"/>
    <lineage>
        <taxon>Bacteria</taxon>
        <taxon>Pseudomonadati</taxon>
        <taxon>Bacteroidota</taxon>
        <taxon>Flavobacteriia</taxon>
        <taxon>Flavobacteriales</taxon>
        <taxon>Flavobacteriaceae</taxon>
        <taxon>Nonlabens</taxon>
    </lineage>
</organism>
<dbReference type="EMBL" id="BBNT01000006">
    <property type="protein sequence ID" value="GAL75713.1"/>
    <property type="molecule type" value="Genomic_DNA"/>
</dbReference>
<comment type="caution">
    <text evidence="2">The sequence shown here is derived from an EMBL/GenBank/DDBJ whole genome shotgun (WGS) entry which is preliminary data.</text>
</comment>
<gene>
    <name evidence="2" type="ORF">JCM19275_1596</name>
</gene>
<reference evidence="2 3" key="1">
    <citation type="journal article" date="2014" name="Genome Announc.">
        <title>Draft Genome Sequences of Marine Flavobacterium Nonlabens Strains NR17, NR24, NR27, NR32, NR33, and Ara13.</title>
        <authorList>
            <person name="Nakanishi M."/>
            <person name="Meirelles P."/>
            <person name="Suzuki R."/>
            <person name="Takatani N."/>
            <person name="Mino S."/>
            <person name="Suda W."/>
            <person name="Oshima K."/>
            <person name="Hattori M."/>
            <person name="Ohkuma M."/>
            <person name="Hosokawa M."/>
            <person name="Miyashita K."/>
            <person name="Thompson F.L."/>
            <person name="Niwa A."/>
            <person name="Sawabe T."/>
            <person name="Sawabe T."/>
        </authorList>
    </citation>
    <scope>NUCLEOTIDE SEQUENCE [LARGE SCALE GENOMIC DNA]</scope>
    <source>
        <strain evidence="3">JCM19275</strain>
    </source>
</reference>
<protein>
    <submittedName>
        <fullName evidence="2">Uncharacterized protein</fullName>
    </submittedName>
</protein>
<feature type="transmembrane region" description="Helical" evidence="1">
    <location>
        <begin position="29"/>
        <end position="47"/>
    </location>
</feature>
<keyword evidence="1" id="KW-0472">Membrane</keyword>
<evidence type="ECO:0000256" key="1">
    <source>
        <dbReference type="SAM" id="Phobius"/>
    </source>
</evidence>
<keyword evidence="1" id="KW-0812">Transmembrane</keyword>
<dbReference type="AlphaFoldDB" id="A0A090WHJ4"/>